<reference evidence="2" key="2">
    <citation type="journal article" date="2023" name="IMA Fungus">
        <title>Comparative genomic study of the Penicillium genus elucidates a diverse pangenome and 15 lateral gene transfer events.</title>
        <authorList>
            <person name="Petersen C."/>
            <person name="Sorensen T."/>
            <person name="Nielsen M.R."/>
            <person name="Sondergaard T.E."/>
            <person name="Sorensen J.L."/>
            <person name="Fitzpatrick D.A."/>
            <person name="Frisvad J.C."/>
            <person name="Nielsen K.L."/>
        </authorList>
    </citation>
    <scope>NUCLEOTIDE SEQUENCE</scope>
    <source>
        <strain evidence="2">IBT 30761</strain>
    </source>
</reference>
<proteinExistence type="predicted"/>
<feature type="region of interest" description="Disordered" evidence="1">
    <location>
        <begin position="125"/>
        <end position="144"/>
    </location>
</feature>
<dbReference type="GeneID" id="81362606"/>
<name>A0A9W9JUH6_9EURO</name>
<comment type="caution">
    <text evidence="2">The sequence shown here is derived from an EMBL/GenBank/DDBJ whole genome shotgun (WGS) entry which is preliminary data.</text>
</comment>
<feature type="compositionally biased region" description="Low complexity" evidence="1">
    <location>
        <begin position="189"/>
        <end position="200"/>
    </location>
</feature>
<dbReference type="EMBL" id="JAPQKI010000011">
    <property type="protein sequence ID" value="KAJ5082093.1"/>
    <property type="molecule type" value="Genomic_DNA"/>
</dbReference>
<dbReference type="OrthoDB" id="5363415at2759"/>
<evidence type="ECO:0000313" key="3">
    <source>
        <dbReference type="Proteomes" id="UP001149074"/>
    </source>
</evidence>
<evidence type="ECO:0000313" key="2">
    <source>
        <dbReference type="EMBL" id="KAJ5082093.1"/>
    </source>
</evidence>
<dbReference type="RefSeq" id="XP_056468615.1">
    <property type="nucleotide sequence ID" value="XM_056623627.1"/>
</dbReference>
<feature type="region of interest" description="Disordered" evidence="1">
    <location>
        <begin position="23"/>
        <end position="60"/>
    </location>
</feature>
<feature type="region of interest" description="Disordered" evidence="1">
    <location>
        <begin position="188"/>
        <end position="207"/>
    </location>
</feature>
<dbReference type="Pfam" id="PF10454">
    <property type="entry name" value="DUF2458"/>
    <property type="match status" value="1"/>
</dbReference>
<organism evidence="2 3">
    <name type="scientific">Penicillium argentinense</name>
    <dbReference type="NCBI Taxonomy" id="1131581"/>
    <lineage>
        <taxon>Eukaryota</taxon>
        <taxon>Fungi</taxon>
        <taxon>Dikarya</taxon>
        <taxon>Ascomycota</taxon>
        <taxon>Pezizomycotina</taxon>
        <taxon>Eurotiomycetes</taxon>
        <taxon>Eurotiomycetidae</taxon>
        <taxon>Eurotiales</taxon>
        <taxon>Aspergillaceae</taxon>
        <taxon>Penicillium</taxon>
    </lineage>
</organism>
<dbReference type="InterPro" id="IPR018858">
    <property type="entry name" value="DUF2458"/>
</dbReference>
<dbReference type="Proteomes" id="UP001149074">
    <property type="component" value="Unassembled WGS sequence"/>
</dbReference>
<protein>
    <submittedName>
        <fullName evidence="2">Uncharacterized protein</fullName>
    </submittedName>
</protein>
<feature type="compositionally biased region" description="Polar residues" evidence="1">
    <location>
        <begin position="50"/>
        <end position="60"/>
    </location>
</feature>
<sequence length="231" mass="26156">MADQPYDPNNLQSVLRTLTRLAGETAETTRPIEATSQDPTRHSVPRLEQTESTGAKRSSTITTWPEGLRYVINTFCTNERAKSHLRRMIRNERAHYEAWLEGRRQLEAQQVTRGQKHKELQRVLESIGAEPSPNSTQQNQPAPWKEMQEYDLRGWSAAQELDGRQADQMRAMDIPFFTTDPSLIVGSESTTASSAAATTTDDSRPKVTREELQTLQERMVDLLKDVVSSSL</sequence>
<evidence type="ECO:0000256" key="1">
    <source>
        <dbReference type="SAM" id="MobiDB-lite"/>
    </source>
</evidence>
<keyword evidence="3" id="KW-1185">Reference proteome</keyword>
<accession>A0A9W9JUH6</accession>
<feature type="compositionally biased region" description="Polar residues" evidence="1">
    <location>
        <begin position="132"/>
        <end position="141"/>
    </location>
</feature>
<reference evidence="2" key="1">
    <citation type="submission" date="2022-11" db="EMBL/GenBank/DDBJ databases">
        <authorList>
            <person name="Petersen C."/>
        </authorList>
    </citation>
    <scope>NUCLEOTIDE SEQUENCE</scope>
    <source>
        <strain evidence="2">IBT 30761</strain>
    </source>
</reference>
<gene>
    <name evidence="2" type="ORF">N7532_011136</name>
</gene>
<dbReference type="AlphaFoldDB" id="A0A9W9JUH6"/>